<name>A0ABW6S8N9_9NOCA</name>
<gene>
    <name evidence="1" type="ORF">ACFYXQ_33330</name>
</gene>
<sequence>MTDHSENSLGAVVKSLRDIVGPAVDPVDPLAQEQLALSIGYLEFLRDRLAHVHTRARFELDHHRRIARSVLEIVSDAEIANGLRSSVRAGEQAARDADGETHAIERATAAIAADLRTVLRADLQPPVQEEVERAVMAAMPERVEFERSWYLPMGFDPAPDSAQPLVEFIAAYESLPPATD</sequence>
<organism evidence="1 2">
    <name type="scientific">Nocardia jiangxiensis</name>
    <dbReference type="NCBI Taxonomy" id="282685"/>
    <lineage>
        <taxon>Bacteria</taxon>
        <taxon>Bacillati</taxon>
        <taxon>Actinomycetota</taxon>
        <taxon>Actinomycetes</taxon>
        <taxon>Mycobacteriales</taxon>
        <taxon>Nocardiaceae</taxon>
        <taxon>Nocardia</taxon>
    </lineage>
</organism>
<evidence type="ECO:0000313" key="2">
    <source>
        <dbReference type="Proteomes" id="UP001601992"/>
    </source>
</evidence>
<dbReference type="RefSeq" id="WP_040831422.1">
    <property type="nucleotide sequence ID" value="NZ_JBIAQY010000014.1"/>
</dbReference>
<keyword evidence="2" id="KW-1185">Reference proteome</keyword>
<protein>
    <submittedName>
        <fullName evidence="1">Uncharacterized protein</fullName>
    </submittedName>
</protein>
<reference evidence="1 2" key="1">
    <citation type="submission" date="2024-10" db="EMBL/GenBank/DDBJ databases">
        <title>The Natural Products Discovery Center: Release of the First 8490 Sequenced Strains for Exploring Actinobacteria Biosynthetic Diversity.</title>
        <authorList>
            <person name="Kalkreuter E."/>
            <person name="Kautsar S.A."/>
            <person name="Yang D."/>
            <person name="Bader C.D."/>
            <person name="Teijaro C.N."/>
            <person name="Fluegel L."/>
            <person name="Davis C.M."/>
            <person name="Simpson J.R."/>
            <person name="Lauterbach L."/>
            <person name="Steele A.D."/>
            <person name="Gui C."/>
            <person name="Meng S."/>
            <person name="Li G."/>
            <person name="Viehrig K."/>
            <person name="Ye F."/>
            <person name="Su P."/>
            <person name="Kiefer A.F."/>
            <person name="Nichols A."/>
            <person name="Cepeda A.J."/>
            <person name="Yan W."/>
            <person name="Fan B."/>
            <person name="Jiang Y."/>
            <person name="Adhikari A."/>
            <person name="Zheng C.-J."/>
            <person name="Schuster L."/>
            <person name="Cowan T.M."/>
            <person name="Smanski M.J."/>
            <person name="Chevrette M.G."/>
            <person name="De Carvalho L.P.S."/>
            <person name="Shen B."/>
        </authorList>
    </citation>
    <scope>NUCLEOTIDE SEQUENCE [LARGE SCALE GENOMIC DNA]</scope>
    <source>
        <strain evidence="1 2">NPDC002593</strain>
    </source>
</reference>
<dbReference type="EMBL" id="JBIAQY010000014">
    <property type="protein sequence ID" value="MFF3572662.1"/>
    <property type="molecule type" value="Genomic_DNA"/>
</dbReference>
<dbReference type="Proteomes" id="UP001601992">
    <property type="component" value="Unassembled WGS sequence"/>
</dbReference>
<evidence type="ECO:0000313" key="1">
    <source>
        <dbReference type="EMBL" id="MFF3572662.1"/>
    </source>
</evidence>
<comment type="caution">
    <text evidence="1">The sequence shown here is derived from an EMBL/GenBank/DDBJ whole genome shotgun (WGS) entry which is preliminary data.</text>
</comment>
<proteinExistence type="predicted"/>
<accession>A0ABW6S8N9</accession>